<dbReference type="KEGG" id="ica:Intca_0960"/>
<dbReference type="PANTHER" id="PTHR43081:SF19">
    <property type="entry name" value="PH-SENSITIVE ADENYLATE CYCLASE RV1264"/>
    <property type="match status" value="1"/>
</dbReference>
<dbReference type="Gene3D" id="3.40.50.1820">
    <property type="entry name" value="alpha/beta hydrolase"/>
    <property type="match status" value="1"/>
</dbReference>
<keyword evidence="4" id="KW-1185">Reference proteome</keyword>
<reference evidence="3 4" key="1">
    <citation type="journal article" date="2010" name="Stand. Genomic Sci.">
        <title>Complete genome sequence of Intrasporangium calvum type strain (7 KIP).</title>
        <authorList>
            <person name="Del Rio T.G."/>
            <person name="Chertkov O."/>
            <person name="Yasawong M."/>
            <person name="Lucas S."/>
            <person name="Deshpande S."/>
            <person name="Cheng J.F."/>
            <person name="Detter C."/>
            <person name="Tapia R."/>
            <person name="Han C."/>
            <person name="Goodwin L."/>
            <person name="Pitluck S."/>
            <person name="Liolios K."/>
            <person name="Ivanova N."/>
            <person name="Mavromatis K."/>
            <person name="Pati A."/>
            <person name="Chen A."/>
            <person name="Palaniappan K."/>
            <person name="Land M."/>
            <person name="Hauser L."/>
            <person name="Chang Y.J."/>
            <person name="Jeffries C.D."/>
            <person name="Rohde M."/>
            <person name="Pukall R."/>
            <person name="Sikorski J."/>
            <person name="Goker M."/>
            <person name="Woyke T."/>
            <person name="Bristow J."/>
            <person name="Eisen J.A."/>
            <person name="Markowitz V."/>
            <person name="Hugenholtz P."/>
            <person name="Kyrpides N.C."/>
            <person name="Klenk H.P."/>
            <person name="Lapidus A."/>
        </authorList>
    </citation>
    <scope>NUCLEOTIDE SEQUENCE [LARGE SCALE GENOMIC DNA]</scope>
    <source>
        <strain evidence="4">ATCC 23552 / DSM 43043 / JCM 3097 / NBRC 12989 / 7 KIP</strain>
    </source>
</reference>
<dbReference type="GO" id="GO:0006171">
    <property type="term" value="P:cAMP biosynthetic process"/>
    <property type="evidence" value="ECO:0007669"/>
    <property type="project" value="TreeGrafter"/>
</dbReference>
<dbReference type="RefSeq" id="WP_013491803.1">
    <property type="nucleotide sequence ID" value="NC_014830.1"/>
</dbReference>
<accession>E6SCT0</accession>
<dbReference type="PROSITE" id="PS50125">
    <property type="entry name" value="GUANYLATE_CYCLASE_2"/>
    <property type="match status" value="1"/>
</dbReference>
<evidence type="ECO:0000256" key="1">
    <source>
        <dbReference type="ARBA" id="ARBA00005381"/>
    </source>
</evidence>
<organism evidence="3 4">
    <name type="scientific">Intrasporangium calvum (strain ATCC 23552 / DSM 43043 / JCM 3097 / NBRC 12989 / NCIMB 10167 / NRRL B-3866 / 7 KIP)</name>
    <dbReference type="NCBI Taxonomy" id="710696"/>
    <lineage>
        <taxon>Bacteria</taxon>
        <taxon>Bacillati</taxon>
        <taxon>Actinomycetota</taxon>
        <taxon>Actinomycetes</taxon>
        <taxon>Micrococcales</taxon>
        <taxon>Intrasporangiaceae</taxon>
        <taxon>Intrasporangium</taxon>
    </lineage>
</organism>
<dbReference type="InterPro" id="IPR029787">
    <property type="entry name" value="Nucleotide_cyclase"/>
</dbReference>
<evidence type="ECO:0000313" key="3">
    <source>
        <dbReference type="EMBL" id="ADU47485.1"/>
    </source>
</evidence>
<dbReference type="SMART" id="SM00044">
    <property type="entry name" value="CYCc"/>
    <property type="match status" value="1"/>
</dbReference>
<name>E6SCT0_INTC7</name>
<dbReference type="GO" id="GO:0035556">
    <property type="term" value="P:intracellular signal transduction"/>
    <property type="evidence" value="ECO:0007669"/>
    <property type="project" value="InterPro"/>
</dbReference>
<dbReference type="Gene3D" id="3.30.70.1230">
    <property type="entry name" value="Nucleotide cyclase"/>
    <property type="match status" value="1"/>
</dbReference>
<dbReference type="EMBL" id="CP002343">
    <property type="protein sequence ID" value="ADU47485.1"/>
    <property type="molecule type" value="Genomic_DNA"/>
</dbReference>
<dbReference type="GO" id="GO:0004016">
    <property type="term" value="F:adenylate cyclase activity"/>
    <property type="evidence" value="ECO:0007669"/>
    <property type="project" value="UniProtKB-ARBA"/>
</dbReference>
<protein>
    <submittedName>
        <fullName evidence="3">Hydrolase and adenylate/guanylate cyclase</fullName>
    </submittedName>
</protein>
<evidence type="ECO:0000259" key="2">
    <source>
        <dbReference type="PROSITE" id="PS50125"/>
    </source>
</evidence>
<dbReference type="GO" id="GO:0016787">
    <property type="term" value="F:hydrolase activity"/>
    <property type="evidence" value="ECO:0007669"/>
    <property type="project" value="UniProtKB-KW"/>
</dbReference>
<evidence type="ECO:0000313" key="4">
    <source>
        <dbReference type="Proteomes" id="UP000008914"/>
    </source>
</evidence>
<dbReference type="eggNOG" id="COG2114">
    <property type="taxonomic scope" value="Bacteria"/>
</dbReference>
<dbReference type="AlphaFoldDB" id="E6SCT0"/>
<dbReference type="PANTHER" id="PTHR43081">
    <property type="entry name" value="ADENYLATE CYCLASE, TERMINAL-DIFFERENTIATION SPECIFIC-RELATED"/>
    <property type="match status" value="1"/>
</dbReference>
<keyword evidence="3" id="KW-0378">Hydrolase</keyword>
<proteinExistence type="inferred from homology"/>
<comment type="similarity">
    <text evidence="1">Belongs to the adenylyl cyclase class-3 family.</text>
</comment>
<gene>
    <name evidence="3" type="ordered locus">Intca_0960</name>
</gene>
<dbReference type="InterPro" id="IPR029058">
    <property type="entry name" value="AB_hydrolase_fold"/>
</dbReference>
<sequence>MIPETLYAQSNGADIAYRVLGEGPRDIVLSMGFMSHLDLYWELPENVEFLEHLTELGRVIIFDKRGTGLSDRDLSAVSPKQWCDDLVAVMDACQSRTAVVMGWLDAGSLSLLAAALHPDRVAAVIAGESLAVGHRDRGYPFGPDPRMLRMALAAIRSGGWGRGMAVKLVAPDFAASPRHLSWLKRLESMSATPRAAARLLQMTADLDLRPHLESITAPVLLLHDVELQRLATLESMQWLADQLPNATLRLIRGQRPMTTLLPFHDVAAEIEQFLGTYRPNHSGHREVATILITDVVGSTEAAARTGDASFGYARDAHFDAIRRSLARFGGTEIKTMGDGFLASFPIPSAALRCAYEVVHDADAMGLAVRAGVHSGEVLRQDDDLVGIAMHVAARVSALAQTSEILFTDTVRTLVLGSTLSYEPWGSTTLKGIPGEWALYRITSRESPTGAPAA</sequence>
<dbReference type="Pfam" id="PF00211">
    <property type="entry name" value="Guanylate_cyc"/>
    <property type="match status" value="1"/>
</dbReference>
<dbReference type="Proteomes" id="UP000008914">
    <property type="component" value="Chromosome"/>
</dbReference>
<dbReference type="STRING" id="710696.Intca_0960"/>
<dbReference type="InterPro" id="IPR001054">
    <property type="entry name" value="A/G_cyclase"/>
</dbReference>
<dbReference type="InterPro" id="IPR050697">
    <property type="entry name" value="Adenylyl/Guanylyl_Cyclase_3/4"/>
</dbReference>
<dbReference type="CDD" id="cd07302">
    <property type="entry name" value="CHD"/>
    <property type="match status" value="1"/>
</dbReference>
<dbReference type="SUPFAM" id="SSF55073">
    <property type="entry name" value="Nucleotide cyclase"/>
    <property type="match status" value="1"/>
</dbReference>
<dbReference type="SUPFAM" id="SSF53474">
    <property type="entry name" value="alpha/beta-Hydrolases"/>
    <property type="match status" value="1"/>
</dbReference>
<dbReference type="eggNOG" id="COG2267">
    <property type="taxonomic scope" value="Bacteria"/>
</dbReference>
<feature type="domain" description="Guanylate cyclase" evidence="2">
    <location>
        <begin position="289"/>
        <end position="396"/>
    </location>
</feature>
<dbReference type="HOGENOM" id="CLU_036293_0_0_11"/>